<dbReference type="AlphaFoldDB" id="A0AA35K521"/>
<evidence type="ECO:0000313" key="2">
    <source>
        <dbReference type="Proteomes" id="UP001178461"/>
    </source>
</evidence>
<sequence>MKGVEGLVLACSAENITAVFQWQDHRPEITLHPDGSAPVLGRVGESPWCSLAALGEENEESKETKNIFPNAAMKSKLKLIRVLQAAYKMEFYRQIILNPP</sequence>
<gene>
    <name evidence="1" type="ORF">PODLI_1B024437</name>
</gene>
<name>A0AA35K521_9SAUR</name>
<keyword evidence="2" id="KW-1185">Reference proteome</keyword>
<organism evidence="1 2">
    <name type="scientific">Podarcis lilfordi</name>
    <name type="common">Lilford's wall lizard</name>
    <dbReference type="NCBI Taxonomy" id="74358"/>
    <lineage>
        <taxon>Eukaryota</taxon>
        <taxon>Metazoa</taxon>
        <taxon>Chordata</taxon>
        <taxon>Craniata</taxon>
        <taxon>Vertebrata</taxon>
        <taxon>Euteleostomi</taxon>
        <taxon>Lepidosauria</taxon>
        <taxon>Squamata</taxon>
        <taxon>Bifurcata</taxon>
        <taxon>Unidentata</taxon>
        <taxon>Episquamata</taxon>
        <taxon>Laterata</taxon>
        <taxon>Lacertibaenia</taxon>
        <taxon>Lacertidae</taxon>
        <taxon>Podarcis</taxon>
    </lineage>
</organism>
<proteinExistence type="predicted"/>
<dbReference type="Proteomes" id="UP001178461">
    <property type="component" value="Chromosome 4"/>
</dbReference>
<accession>A0AA35K521</accession>
<reference evidence="1" key="1">
    <citation type="submission" date="2022-12" db="EMBL/GenBank/DDBJ databases">
        <authorList>
            <person name="Alioto T."/>
            <person name="Alioto T."/>
            <person name="Gomez Garrido J."/>
        </authorList>
    </citation>
    <scope>NUCLEOTIDE SEQUENCE</scope>
</reference>
<evidence type="ECO:0000313" key="1">
    <source>
        <dbReference type="EMBL" id="CAI5771675.1"/>
    </source>
</evidence>
<dbReference type="EMBL" id="OX395129">
    <property type="protein sequence ID" value="CAI5771675.1"/>
    <property type="molecule type" value="Genomic_DNA"/>
</dbReference>
<protein>
    <submittedName>
        <fullName evidence="1">Uncharacterized protein</fullName>
    </submittedName>
</protein>